<organism evidence="1 2">
    <name type="scientific">Albimonas pacifica</name>
    <dbReference type="NCBI Taxonomy" id="1114924"/>
    <lineage>
        <taxon>Bacteria</taxon>
        <taxon>Pseudomonadati</taxon>
        <taxon>Pseudomonadota</taxon>
        <taxon>Alphaproteobacteria</taxon>
        <taxon>Rhodobacterales</taxon>
        <taxon>Paracoccaceae</taxon>
        <taxon>Albimonas</taxon>
    </lineage>
</organism>
<dbReference type="RefSeq" id="WP_245779232.1">
    <property type="nucleotide sequence ID" value="NZ_FOQH01000010.1"/>
</dbReference>
<evidence type="ECO:0000313" key="1">
    <source>
        <dbReference type="EMBL" id="SFI83576.1"/>
    </source>
</evidence>
<dbReference type="STRING" id="1114924.SAMN05216258_1103"/>
<dbReference type="Proteomes" id="UP000199377">
    <property type="component" value="Unassembled WGS sequence"/>
</dbReference>
<name>A0A1I3LGJ6_9RHOB</name>
<protein>
    <submittedName>
        <fullName evidence="1">Uncharacterized protein</fullName>
    </submittedName>
</protein>
<reference evidence="1 2" key="1">
    <citation type="submission" date="2016-10" db="EMBL/GenBank/DDBJ databases">
        <authorList>
            <person name="de Groot N.N."/>
        </authorList>
    </citation>
    <scope>NUCLEOTIDE SEQUENCE [LARGE SCALE GENOMIC DNA]</scope>
    <source>
        <strain evidence="1 2">CGMCC 1.11030</strain>
    </source>
</reference>
<dbReference type="AlphaFoldDB" id="A0A1I3LGJ6"/>
<evidence type="ECO:0000313" key="2">
    <source>
        <dbReference type="Proteomes" id="UP000199377"/>
    </source>
</evidence>
<accession>A0A1I3LGJ6</accession>
<sequence length="85" mass="9363">MSSRKFSGRREALTYRQHFAAAWSEFIRDNFESPEHAAHVFKVDGKTATNWWDGVNAPSGWVVGRAVTDPEMRDAALAAISGAPA</sequence>
<gene>
    <name evidence="1" type="ORF">SAMN05216258_1103</name>
</gene>
<dbReference type="EMBL" id="FOQH01000010">
    <property type="protein sequence ID" value="SFI83576.1"/>
    <property type="molecule type" value="Genomic_DNA"/>
</dbReference>
<keyword evidence="2" id="KW-1185">Reference proteome</keyword>
<proteinExistence type="predicted"/>